<dbReference type="Gene3D" id="3.40.50.300">
    <property type="entry name" value="P-loop containing nucleotide triphosphate hydrolases"/>
    <property type="match status" value="1"/>
</dbReference>
<dbReference type="InterPro" id="IPR003203">
    <property type="entry name" value="CobU/CobP"/>
</dbReference>
<organism evidence="17 18">
    <name type="scientific">Roseibium album</name>
    <dbReference type="NCBI Taxonomy" id="311410"/>
    <lineage>
        <taxon>Bacteria</taxon>
        <taxon>Pseudomonadati</taxon>
        <taxon>Pseudomonadota</taxon>
        <taxon>Alphaproteobacteria</taxon>
        <taxon>Hyphomicrobiales</taxon>
        <taxon>Stappiaceae</taxon>
        <taxon>Roseibium</taxon>
    </lineage>
</organism>
<dbReference type="GO" id="GO:0008820">
    <property type="term" value="F:cobinamide phosphate guanylyltransferase activity"/>
    <property type="evidence" value="ECO:0007669"/>
    <property type="project" value="UniProtKB-UniRule"/>
</dbReference>
<feature type="binding site" evidence="16">
    <location>
        <begin position="62"/>
        <end position="64"/>
    </location>
    <ligand>
        <name>GTP</name>
        <dbReference type="ChEBI" id="CHEBI:37565"/>
    </ligand>
</feature>
<dbReference type="GO" id="GO:0009236">
    <property type="term" value="P:cobalamin biosynthetic process"/>
    <property type="evidence" value="ECO:0007669"/>
    <property type="project" value="UniProtKB-UniRule"/>
</dbReference>
<feature type="binding site" evidence="16">
    <location>
        <position position="90"/>
    </location>
    <ligand>
        <name>GTP</name>
        <dbReference type="ChEBI" id="CHEBI:37565"/>
    </ligand>
</feature>
<comment type="function">
    <text evidence="4 14">Catalyzes ATP-dependent phosphorylation of adenosylcobinamide and addition of GMP to adenosylcobinamide phosphate.</text>
</comment>
<evidence type="ECO:0000256" key="4">
    <source>
        <dbReference type="ARBA" id="ARBA00003889"/>
    </source>
</evidence>
<comment type="catalytic activity">
    <reaction evidence="3">
        <text>adenosylcob(III)inamide + GTP = adenosylcob(III)inamide phosphate + GDP + H(+)</text>
        <dbReference type="Rhea" id="RHEA:15765"/>
        <dbReference type="ChEBI" id="CHEBI:2480"/>
        <dbReference type="ChEBI" id="CHEBI:15378"/>
        <dbReference type="ChEBI" id="CHEBI:37565"/>
        <dbReference type="ChEBI" id="CHEBI:58189"/>
        <dbReference type="ChEBI" id="CHEBI:58502"/>
        <dbReference type="EC" id="2.7.1.156"/>
    </reaction>
</comment>
<evidence type="ECO:0000256" key="9">
    <source>
        <dbReference type="ARBA" id="ARBA00022679"/>
    </source>
</evidence>
<evidence type="ECO:0000256" key="16">
    <source>
        <dbReference type="PIRSR" id="PIRSR006135-2"/>
    </source>
</evidence>
<evidence type="ECO:0000256" key="12">
    <source>
        <dbReference type="ARBA" id="ARBA00022840"/>
    </source>
</evidence>
<dbReference type="UniPathway" id="UPA00148">
    <property type="reaction ID" value="UER00236"/>
</dbReference>
<feature type="binding site" evidence="16">
    <location>
        <begin position="79"/>
        <end position="82"/>
    </location>
    <ligand>
        <name>GTP</name>
        <dbReference type="ChEBI" id="CHEBI:37565"/>
    </ligand>
</feature>
<keyword evidence="12 14" id="KW-0067">ATP-binding</keyword>
<dbReference type="GO" id="GO:0043752">
    <property type="term" value="F:adenosylcobinamide kinase activity"/>
    <property type="evidence" value="ECO:0007669"/>
    <property type="project" value="UniProtKB-EC"/>
</dbReference>
<dbReference type="EMBL" id="CXWC01000017">
    <property type="protein sequence ID" value="CTQ79193.1"/>
    <property type="molecule type" value="Genomic_DNA"/>
</dbReference>
<feature type="binding site" evidence="16">
    <location>
        <position position="112"/>
    </location>
    <ligand>
        <name>GTP</name>
        <dbReference type="ChEBI" id="CHEBI:37565"/>
    </ligand>
</feature>
<evidence type="ECO:0000256" key="1">
    <source>
        <dbReference type="ARBA" id="ARBA00000312"/>
    </source>
</evidence>
<dbReference type="InterPro" id="IPR027417">
    <property type="entry name" value="P-loop_NTPase"/>
</dbReference>
<evidence type="ECO:0000256" key="3">
    <source>
        <dbReference type="ARBA" id="ARBA00001522"/>
    </source>
</evidence>
<evidence type="ECO:0000313" key="18">
    <source>
        <dbReference type="Proteomes" id="UP000049983"/>
    </source>
</evidence>
<dbReference type="EC" id="2.7.1.156" evidence="14"/>
<keyword evidence="8 14" id="KW-0169">Cobalamin biosynthesis</keyword>
<comment type="catalytic activity">
    <reaction evidence="2 14">
        <text>adenosylcob(III)inamide phosphate + GTP + H(+) = adenosylcob(III)inamide-GDP + diphosphate</text>
        <dbReference type="Rhea" id="RHEA:22712"/>
        <dbReference type="ChEBI" id="CHEBI:15378"/>
        <dbReference type="ChEBI" id="CHEBI:33019"/>
        <dbReference type="ChEBI" id="CHEBI:37565"/>
        <dbReference type="ChEBI" id="CHEBI:58502"/>
        <dbReference type="ChEBI" id="CHEBI:60487"/>
        <dbReference type="EC" id="2.7.7.62"/>
    </reaction>
</comment>
<evidence type="ECO:0000313" key="17">
    <source>
        <dbReference type="EMBL" id="CTQ79193.1"/>
    </source>
</evidence>
<dbReference type="GO" id="GO:0005525">
    <property type="term" value="F:GTP binding"/>
    <property type="evidence" value="ECO:0007669"/>
    <property type="project" value="UniProtKB-UniRule"/>
</dbReference>
<evidence type="ECO:0000256" key="11">
    <source>
        <dbReference type="ARBA" id="ARBA00022777"/>
    </source>
</evidence>
<keyword evidence="18" id="KW-1185">Reference proteome</keyword>
<dbReference type="PANTHER" id="PTHR34848:SF1">
    <property type="entry name" value="BIFUNCTIONAL ADENOSYLCOBALAMIN BIOSYNTHESIS PROTEIN COBU"/>
    <property type="match status" value="1"/>
</dbReference>
<dbReference type="SUPFAM" id="SSF52540">
    <property type="entry name" value="P-loop containing nucleoside triphosphate hydrolases"/>
    <property type="match status" value="1"/>
</dbReference>
<evidence type="ECO:0000256" key="15">
    <source>
        <dbReference type="PIRSR" id="PIRSR006135-1"/>
    </source>
</evidence>
<comment type="pathway">
    <text evidence="6 14">Cofactor biosynthesis; adenosylcobalamin biosynthesis; adenosylcobalamin from cob(II)yrinate a,c-diamide: step 5/7.</text>
</comment>
<keyword evidence="13 14" id="KW-0342">GTP-binding</keyword>
<dbReference type="Pfam" id="PF02283">
    <property type="entry name" value="CobU"/>
    <property type="match status" value="1"/>
</dbReference>
<evidence type="ECO:0000256" key="7">
    <source>
        <dbReference type="ARBA" id="ARBA00007490"/>
    </source>
</evidence>
<evidence type="ECO:0000256" key="13">
    <source>
        <dbReference type="ARBA" id="ARBA00023134"/>
    </source>
</evidence>
<evidence type="ECO:0000256" key="10">
    <source>
        <dbReference type="ARBA" id="ARBA00022741"/>
    </source>
</evidence>
<gene>
    <name evidence="17" type="primary">cobP</name>
    <name evidence="17" type="ORF">LA5096_06066</name>
</gene>
<dbReference type="EC" id="2.7.7.62" evidence="14"/>
<keyword evidence="9 14" id="KW-0808">Transferase</keyword>
<evidence type="ECO:0000256" key="5">
    <source>
        <dbReference type="ARBA" id="ARBA00004692"/>
    </source>
</evidence>
<dbReference type="Proteomes" id="UP000049983">
    <property type="component" value="Unassembled WGS sequence"/>
</dbReference>
<evidence type="ECO:0000256" key="6">
    <source>
        <dbReference type="ARBA" id="ARBA00005159"/>
    </source>
</evidence>
<dbReference type="CDD" id="cd00544">
    <property type="entry name" value="CobU"/>
    <property type="match status" value="1"/>
</dbReference>
<keyword evidence="10 14" id="KW-0547">Nucleotide-binding</keyword>
<dbReference type="GO" id="GO:0005524">
    <property type="term" value="F:ATP binding"/>
    <property type="evidence" value="ECO:0007669"/>
    <property type="project" value="UniProtKB-UniRule"/>
</dbReference>
<sequence length="206" mass="22638">MSQETGRQLCNPWRCRVDSGEKDVSESSGSRSTLVFGGARSGKSRFAERLAINSGLERVYVATGAAYDDEMADRIAAHRQQRGDSWITIEEQLDIENLLLSECRPGRVLLVDCLTLWLSNMTFADRDIPAHAAKLCAAIRQVRGACIFVSNEVGMGIVPENSLSRSFRDAQGRLNQDIADACNQVVFVAAGLPLLMKPHTQLEITP</sequence>
<keyword evidence="11 14" id="KW-0418">Kinase</keyword>
<comment type="pathway">
    <text evidence="5 14">Cofactor biosynthesis; adenosylcobalamin biosynthesis; adenosylcobalamin from cob(II)yrinate a,c-diamide: step 6/7.</text>
</comment>
<evidence type="ECO:0000256" key="14">
    <source>
        <dbReference type="PIRNR" id="PIRNR006135"/>
    </source>
</evidence>
<evidence type="ECO:0000256" key="2">
    <source>
        <dbReference type="ARBA" id="ARBA00000711"/>
    </source>
</evidence>
<dbReference type="PANTHER" id="PTHR34848">
    <property type="match status" value="1"/>
</dbReference>
<protein>
    <recommendedName>
        <fullName evidence="14">Bifunctional adenosylcobalamin biosynthesis protein</fullName>
        <ecNumber evidence="14">2.7.1.156</ecNumber>
        <ecNumber evidence="14">2.7.7.62</ecNumber>
    </recommendedName>
</protein>
<proteinExistence type="inferred from homology"/>
<evidence type="ECO:0000256" key="8">
    <source>
        <dbReference type="ARBA" id="ARBA00022573"/>
    </source>
</evidence>
<dbReference type="PIRSF" id="PIRSF006135">
    <property type="entry name" value="CobU"/>
    <property type="match status" value="1"/>
</dbReference>
<feature type="binding site" evidence="16">
    <location>
        <begin position="37"/>
        <end position="44"/>
    </location>
    <ligand>
        <name>GTP</name>
        <dbReference type="ChEBI" id="CHEBI:37565"/>
    </ligand>
</feature>
<accession>A0A0M6ZJP3</accession>
<dbReference type="AlphaFoldDB" id="A0A0M6ZJP3"/>
<dbReference type="NCBIfam" id="NF004469">
    <property type="entry name" value="PRK05800.1"/>
    <property type="match status" value="1"/>
</dbReference>
<name>A0A0M6ZJP3_9HYPH</name>
<comment type="similarity">
    <text evidence="7 14">Belongs to the CobU/CobP family.</text>
</comment>
<dbReference type="STRING" id="311410.LA5095_05816"/>
<reference evidence="18" key="1">
    <citation type="submission" date="2015-07" db="EMBL/GenBank/DDBJ databases">
        <authorList>
            <person name="Rodrigo-Torres Lidia"/>
            <person name="Arahal R.David."/>
        </authorList>
    </citation>
    <scope>NUCLEOTIDE SEQUENCE [LARGE SCALE GENOMIC DNA]</scope>
    <source>
        <strain evidence="18">CECT 5096</strain>
    </source>
</reference>
<comment type="catalytic activity">
    <reaction evidence="1 14">
        <text>adenosylcob(III)inamide + ATP = adenosylcob(III)inamide phosphate + ADP + H(+)</text>
        <dbReference type="Rhea" id="RHEA:15769"/>
        <dbReference type="ChEBI" id="CHEBI:2480"/>
        <dbReference type="ChEBI" id="CHEBI:15378"/>
        <dbReference type="ChEBI" id="CHEBI:30616"/>
        <dbReference type="ChEBI" id="CHEBI:58502"/>
        <dbReference type="ChEBI" id="CHEBI:456216"/>
        <dbReference type="EC" id="2.7.1.156"/>
    </reaction>
</comment>
<feature type="active site" description="GMP-histidine intermediate" evidence="15">
    <location>
        <position position="78"/>
    </location>
</feature>